<dbReference type="SUPFAM" id="SSF53448">
    <property type="entry name" value="Nucleotide-diphospho-sugar transferases"/>
    <property type="match status" value="1"/>
</dbReference>
<dbReference type="CDD" id="cd04186">
    <property type="entry name" value="GT_2_like_c"/>
    <property type="match status" value="1"/>
</dbReference>
<dbReference type="GO" id="GO:0016757">
    <property type="term" value="F:glycosyltransferase activity"/>
    <property type="evidence" value="ECO:0007669"/>
    <property type="project" value="UniProtKB-KW"/>
</dbReference>
<dbReference type="PANTHER" id="PTHR43179:SF12">
    <property type="entry name" value="GALACTOFURANOSYLTRANSFERASE GLFT2"/>
    <property type="match status" value="1"/>
</dbReference>
<evidence type="ECO:0000313" key="5">
    <source>
        <dbReference type="EMBL" id="AKA36448.1"/>
    </source>
</evidence>
<accession>A0A0D5YX71</accession>
<dbReference type="KEGG" id="mlt:VC82_2903"/>
<dbReference type="AlphaFoldDB" id="A0A0D5YX71"/>
<dbReference type="EMBL" id="CP011071">
    <property type="protein sequence ID" value="AKA36448.1"/>
    <property type="molecule type" value="Genomic_DNA"/>
</dbReference>
<keyword evidence="6" id="KW-1185">Reference proteome</keyword>
<dbReference type="Pfam" id="PF00535">
    <property type="entry name" value="Glycos_transf_2"/>
    <property type="match status" value="1"/>
</dbReference>
<evidence type="ECO:0000313" key="6">
    <source>
        <dbReference type="Proteomes" id="UP000032726"/>
    </source>
</evidence>
<evidence type="ECO:0000256" key="2">
    <source>
        <dbReference type="ARBA" id="ARBA00022676"/>
    </source>
</evidence>
<gene>
    <name evidence="5" type="ORF">VC82_2903</name>
</gene>
<dbReference type="HOGENOM" id="CLU_023845_4_0_10"/>
<comment type="similarity">
    <text evidence="1">Belongs to the glycosyltransferase 2 family.</text>
</comment>
<keyword evidence="2" id="KW-0328">Glycosyltransferase</keyword>
<keyword evidence="3 5" id="KW-0808">Transferase</keyword>
<dbReference type="STRING" id="516051.VC82_2903"/>
<dbReference type="Gene3D" id="3.90.550.10">
    <property type="entry name" value="Spore Coat Polysaccharide Biosynthesis Protein SpsA, Chain A"/>
    <property type="match status" value="1"/>
</dbReference>
<dbReference type="PATRIC" id="fig|516051.4.peg.2973"/>
<feature type="domain" description="Glycosyltransferase 2-like" evidence="4">
    <location>
        <begin position="7"/>
        <end position="178"/>
    </location>
</feature>
<dbReference type="OrthoDB" id="9771846at2"/>
<evidence type="ECO:0000256" key="3">
    <source>
        <dbReference type="ARBA" id="ARBA00022679"/>
    </source>
</evidence>
<dbReference type="Proteomes" id="UP000032726">
    <property type="component" value="Chromosome"/>
</dbReference>
<proteinExistence type="inferred from homology"/>
<evidence type="ECO:0000259" key="4">
    <source>
        <dbReference type="Pfam" id="PF00535"/>
    </source>
</evidence>
<organism evidence="5 6">
    <name type="scientific">Flagellimonas lutaonensis</name>
    <dbReference type="NCBI Taxonomy" id="516051"/>
    <lineage>
        <taxon>Bacteria</taxon>
        <taxon>Pseudomonadati</taxon>
        <taxon>Bacteroidota</taxon>
        <taxon>Flavobacteriia</taxon>
        <taxon>Flavobacteriales</taxon>
        <taxon>Flavobacteriaceae</taxon>
        <taxon>Flagellimonas</taxon>
    </lineage>
</organism>
<dbReference type="RefSeq" id="WP_045802980.1">
    <property type="nucleotide sequence ID" value="NZ_CP011071.1"/>
</dbReference>
<dbReference type="PANTHER" id="PTHR43179">
    <property type="entry name" value="RHAMNOSYLTRANSFERASE WBBL"/>
    <property type="match status" value="1"/>
</dbReference>
<protein>
    <submittedName>
        <fullName evidence="5">Glycosyl transferase, family GT 2</fullName>
    </submittedName>
</protein>
<reference evidence="5 6" key="1">
    <citation type="submission" date="2015-03" db="EMBL/GenBank/DDBJ databases">
        <title>Complete genome sequence of Muricauda lutaonensis CC-HSB-11T, isolated from a coastal hot spring.</title>
        <authorList>
            <person name="Kim K.M."/>
        </authorList>
    </citation>
    <scope>NUCLEOTIDE SEQUENCE [LARGE SCALE GENOMIC DNA]</scope>
    <source>
        <strain evidence="5 6">CC-HSB-11</strain>
    </source>
</reference>
<dbReference type="InterPro" id="IPR029044">
    <property type="entry name" value="Nucleotide-diphossugar_trans"/>
</dbReference>
<dbReference type="InterPro" id="IPR001173">
    <property type="entry name" value="Glyco_trans_2-like"/>
</dbReference>
<name>A0A0D5YX71_9FLAO</name>
<evidence type="ECO:0000256" key="1">
    <source>
        <dbReference type="ARBA" id="ARBA00006739"/>
    </source>
</evidence>
<sequence length="333" mass="38110">MKIAIAILNWNGVSLLERYLPSVVAHSRGASIYVIDNASTDGSVGFLKKNYPQIPVIANESNGGFAKGYNDGLRHIDADVYCLLNSDVQVTKNWLAPIVEAFEEHPDVAIIQPKILDLKNKEYFEYAGAAGGFIDKLGYPFCRGRIFQALEKDEGQYNDITQIFWATGACMFIKRQVFFELGGFDETYFAHQEEVDLCWRARNEGHKVLYVGHSTIYHLGGSTLSNMNPKKTYLNFRNSLFTITKNLPRRKAGPIVLARLLLDAVAAVRFLFQLKPLHCWAVLRAHLSYYRHLPQMLKKREKAKFILKYYVTKSIVWSYFVHQIKNFNILVKD</sequence>